<dbReference type="OrthoDB" id="18368at2157"/>
<feature type="domain" description="ABC transporter" evidence="4">
    <location>
        <begin position="4"/>
        <end position="230"/>
    </location>
</feature>
<dbReference type="PANTHER" id="PTHR42788">
    <property type="entry name" value="TAURINE IMPORT ATP-BINDING PROTEIN-RELATED"/>
    <property type="match status" value="1"/>
</dbReference>
<evidence type="ECO:0000256" key="3">
    <source>
        <dbReference type="ARBA" id="ARBA00022840"/>
    </source>
</evidence>
<dbReference type="GO" id="GO:0005524">
    <property type="term" value="F:ATP binding"/>
    <property type="evidence" value="ECO:0007669"/>
    <property type="project" value="UniProtKB-KW"/>
</dbReference>
<dbReference type="Gene3D" id="3.40.50.300">
    <property type="entry name" value="P-loop containing nucleotide triphosphate hydrolases"/>
    <property type="match status" value="1"/>
</dbReference>
<evidence type="ECO:0000256" key="2">
    <source>
        <dbReference type="ARBA" id="ARBA00022741"/>
    </source>
</evidence>
<dbReference type="CDD" id="cd03293">
    <property type="entry name" value="ABC_NrtD_SsuB_transporters"/>
    <property type="match status" value="1"/>
</dbReference>
<accession>A0A1I0P3P3</accession>
<dbReference type="Pfam" id="PF00005">
    <property type="entry name" value="ABC_tran"/>
    <property type="match status" value="1"/>
</dbReference>
<protein>
    <submittedName>
        <fullName evidence="5">NitT/TauT family transport system ATP-binding protein</fullName>
    </submittedName>
</protein>
<keyword evidence="2" id="KW-0547">Nucleotide-binding</keyword>
<evidence type="ECO:0000259" key="4">
    <source>
        <dbReference type="PROSITE" id="PS50893"/>
    </source>
</evidence>
<proteinExistence type="predicted"/>
<dbReference type="InterPro" id="IPR027417">
    <property type="entry name" value="P-loop_NTPase"/>
</dbReference>
<dbReference type="AlphaFoldDB" id="A0A1I0P3P3"/>
<sequence length="252" mass="27936">MESIRIADLSKAYRTADGEVLRVLDGISLSVPTGSFFSLLGPSGCGKSTLLNVVAGLTDADGGTVAIPDDDRLGFVFQEPRLLEWKTVEANLAFALDGTDIPNGEYDRRIEDVLTRVGLQNVRTEYPRSLSRGMQQRVAIARAFCIEPDVLLMDEPFASVDEITARELRADLLDLWRLNEVTVLFVTHDIQEAVTLSDVVAVLSPKPAAIDATVEIETPRPREPDDEATWRYYERILSLLDGTSRTSPEDRR</sequence>
<evidence type="ECO:0000313" key="5">
    <source>
        <dbReference type="EMBL" id="SEW08978.1"/>
    </source>
</evidence>
<evidence type="ECO:0000256" key="1">
    <source>
        <dbReference type="ARBA" id="ARBA00022448"/>
    </source>
</evidence>
<keyword evidence="6" id="KW-1185">Reference proteome</keyword>
<dbReference type="Proteomes" id="UP000183275">
    <property type="component" value="Unassembled WGS sequence"/>
</dbReference>
<dbReference type="SMART" id="SM00382">
    <property type="entry name" value="AAA"/>
    <property type="match status" value="1"/>
</dbReference>
<evidence type="ECO:0000313" key="6">
    <source>
        <dbReference type="Proteomes" id="UP000183275"/>
    </source>
</evidence>
<dbReference type="STRING" id="1202768.SAMN05216285_2116"/>
<dbReference type="RefSeq" id="WP_049989585.1">
    <property type="nucleotide sequence ID" value="NZ_FOIS01000003.1"/>
</dbReference>
<dbReference type="eggNOG" id="arCOG00193">
    <property type="taxonomic scope" value="Archaea"/>
</dbReference>
<gene>
    <name evidence="5" type="ORF">SAMN05216285_2116</name>
</gene>
<dbReference type="GO" id="GO:0016887">
    <property type="term" value="F:ATP hydrolysis activity"/>
    <property type="evidence" value="ECO:0007669"/>
    <property type="project" value="InterPro"/>
</dbReference>
<dbReference type="PROSITE" id="PS50893">
    <property type="entry name" value="ABC_TRANSPORTER_2"/>
    <property type="match status" value="1"/>
</dbReference>
<reference evidence="6" key="1">
    <citation type="submission" date="2016-10" db="EMBL/GenBank/DDBJ databases">
        <authorList>
            <person name="Varghese N."/>
        </authorList>
    </citation>
    <scope>NUCLEOTIDE SEQUENCE [LARGE SCALE GENOMIC DNA]</scope>
    <source>
        <strain evidence="6">CGMCC 1.12284</strain>
    </source>
</reference>
<dbReference type="InterPro" id="IPR050166">
    <property type="entry name" value="ABC_transporter_ATP-bind"/>
</dbReference>
<keyword evidence="3 5" id="KW-0067">ATP-binding</keyword>
<name>A0A1I0P3P3_9EURY</name>
<keyword evidence="1" id="KW-0813">Transport</keyword>
<dbReference type="PANTHER" id="PTHR42788:SF19">
    <property type="entry name" value="ALIPHATIC SULFONATES IMPORT ATP-BINDING PROTEIN SSUB 2"/>
    <property type="match status" value="1"/>
</dbReference>
<organism evidence="5 6">
    <name type="scientific">Natrinema salifodinae</name>
    <dbReference type="NCBI Taxonomy" id="1202768"/>
    <lineage>
        <taxon>Archaea</taxon>
        <taxon>Methanobacteriati</taxon>
        <taxon>Methanobacteriota</taxon>
        <taxon>Stenosarchaea group</taxon>
        <taxon>Halobacteria</taxon>
        <taxon>Halobacteriales</taxon>
        <taxon>Natrialbaceae</taxon>
        <taxon>Natrinema</taxon>
    </lineage>
</organism>
<dbReference type="EMBL" id="FOIS01000003">
    <property type="protein sequence ID" value="SEW08978.1"/>
    <property type="molecule type" value="Genomic_DNA"/>
</dbReference>
<dbReference type="SUPFAM" id="SSF52540">
    <property type="entry name" value="P-loop containing nucleoside triphosphate hydrolases"/>
    <property type="match status" value="1"/>
</dbReference>
<dbReference type="InterPro" id="IPR003439">
    <property type="entry name" value="ABC_transporter-like_ATP-bd"/>
</dbReference>
<dbReference type="InterPro" id="IPR003593">
    <property type="entry name" value="AAA+_ATPase"/>
</dbReference>